<dbReference type="InterPro" id="IPR033896">
    <property type="entry name" value="MEF2-like_N"/>
</dbReference>
<dbReference type="GO" id="GO:0046983">
    <property type="term" value="F:protein dimerization activity"/>
    <property type="evidence" value="ECO:0007669"/>
    <property type="project" value="InterPro"/>
</dbReference>
<evidence type="ECO:0000259" key="7">
    <source>
        <dbReference type="PROSITE" id="PS50066"/>
    </source>
</evidence>
<dbReference type="EMBL" id="RXIC02000020">
    <property type="protein sequence ID" value="KAB1221361.1"/>
    <property type="molecule type" value="Genomic_DNA"/>
</dbReference>
<dbReference type="FunFam" id="3.40.1810.10:FF:000006">
    <property type="entry name" value="Agamous-like MADS-box protein AGL62"/>
    <property type="match status" value="1"/>
</dbReference>
<dbReference type="GO" id="GO:0005634">
    <property type="term" value="C:nucleus"/>
    <property type="evidence" value="ECO:0007669"/>
    <property type="project" value="UniProtKB-SubCell"/>
</dbReference>
<feature type="coiled-coil region" evidence="6">
    <location>
        <begin position="96"/>
        <end position="123"/>
    </location>
</feature>
<dbReference type="SUPFAM" id="SSF55455">
    <property type="entry name" value="SRF-like"/>
    <property type="match status" value="1"/>
</dbReference>
<reference evidence="8 9" key="1">
    <citation type="journal article" date="2019" name="Plant Biotechnol. J.">
        <title>The red bayberry genome and genetic basis of sex determination.</title>
        <authorList>
            <person name="Jia H.M."/>
            <person name="Jia H.J."/>
            <person name="Cai Q.L."/>
            <person name="Wang Y."/>
            <person name="Zhao H.B."/>
            <person name="Yang W.F."/>
            <person name="Wang G.Y."/>
            <person name="Li Y.H."/>
            <person name="Zhan D.L."/>
            <person name="Shen Y.T."/>
            <person name="Niu Q.F."/>
            <person name="Chang L."/>
            <person name="Qiu J."/>
            <person name="Zhao L."/>
            <person name="Xie H.B."/>
            <person name="Fu W.Y."/>
            <person name="Jin J."/>
            <person name="Li X.W."/>
            <person name="Jiao Y."/>
            <person name="Zhou C.C."/>
            <person name="Tu T."/>
            <person name="Chai C.Y."/>
            <person name="Gao J.L."/>
            <person name="Fan L.J."/>
            <person name="van de Weg E."/>
            <person name="Wang J.Y."/>
            <person name="Gao Z.S."/>
        </authorList>
    </citation>
    <scope>NUCLEOTIDE SEQUENCE [LARGE SCALE GENOMIC DNA]</scope>
    <source>
        <tissue evidence="8">Leaves</tissue>
    </source>
</reference>
<dbReference type="PROSITE" id="PS50066">
    <property type="entry name" value="MADS_BOX_2"/>
    <property type="match status" value="1"/>
</dbReference>
<comment type="caution">
    <text evidence="8">The sequence shown here is derived from an EMBL/GenBank/DDBJ whole genome shotgun (WGS) entry which is preliminary data.</text>
</comment>
<dbReference type="Pfam" id="PF00319">
    <property type="entry name" value="SRF-TF"/>
    <property type="match status" value="1"/>
</dbReference>
<evidence type="ECO:0000256" key="2">
    <source>
        <dbReference type="ARBA" id="ARBA00023015"/>
    </source>
</evidence>
<dbReference type="InterPro" id="IPR036879">
    <property type="entry name" value="TF_MADSbox_sf"/>
</dbReference>
<evidence type="ECO:0000256" key="6">
    <source>
        <dbReference type="SAM" id="Coils"/>
    </source>
</evidence>
<dbReference type="PANTHER" id="PTHR11945:SF725">
    <property type="entry name" value="AGAMOUS-LIKE 58-RELATED"/>
    <property type="match status" value="1"/>
</dbReference>
<protein>
    <submittedName>
        <fullName evidence="8">Agamous-like MADS-box protein AGL62</fullName>
    </submittedName>
</protein>
<evidence type="ECO:0000256" key="3">
    <source>
        <dbReference type="ARBA" id="ARBA00023125"/>
    </source>
</evidence>
<keyword evidence="9" id="KW-1185">Reference proteome</keyword>
<dbReference type="Gene3D" id="6.10.140.920">
    <property type="match status" value="1"/>
</dbReference>
<keyword evidence="5" id="KW-0539">Nucleus</keyword>
<dbReference type="InterPro" id="IPR002100">
    <property type="entry name" value="TF_MADSbox"/>
</dbReference>
<name>A0A6A1W822_9ROSI</name>
<evidence type="ECO:0000256" key="5">
    <source>
        <dbReference type="ARBA" id="ARBA00023242"/>
    </source>
</evidence>
<keyword evidence="2" id="KW-0805">Transcription regulation</keyword>
<accession>A0A6A1W822</accession>
<dbReference type="GO" id="GO:0045944">
    <property type="term" value="P:positive regulation of transcription by RNA polymerase II"/>
    <property type="evidence" value="ECO:0007669"/>
    <property type="project" value="InterPro"/>
</dbReference>
<dbReference type="Proteomes" id="UP000516437">
    <property type="component" value="Chromosome 2"/>
</dbReference>
<dbReference type="OrthoDB" id="1898716at2759"/>
<dbReference type="CDD" id="cd00265">
    <property type="entry name" value="MADS_MEF2_like"/>
    <property type="match status" value="1"/>
</dbReference>
<sequence>MAEGKMTKGRQKIEMKKIQNEDDRLITFSKRRSGIYKKASELTTLCGAEVGMVVFSPGGKPFSFGHPSIEAVANRFLNQNAPQGDRTHPLVEAHRRVRINELNQQYTELVSQLEAERERGKALQKLAKARESKGWWEAPVEVLEPHEVKEMHASLAKLYNDLCNTMKERAGAEASSSSTFVAGTSAQGTNYPPFFA</sequence>
<keyword evidence="4" id="KW-0804">Transcription</keyword>
<dbReference type="SMART" id="SM00432">
    <property type="entry name" value="MADS"/>
    <property type="match status" value="1"/>
</dbReference>
<evidence type="ECO:0000256" key="1">
    <source>
        <dbReference type="ARBA" id="ARBA00004123"/>
    </source>
</evidence>
<proteinExistence type="predicted"/>
<evidence type="ECO:0000313" key="8">
    <source>
        <dbReference type="EMBL" id="KAB1221361.1"/>
    </source>
</evidence>
<comment type="subcellular location">
    <subcellularLocation>
        <location evidence="1">Nucleus</location>
    </subcellularLocation>
</comment>
<evidence type="ECO:0000256" key="4">
    <source>
        <dbReference type="ARBA" id="ARBA00023163"/>
    </source>
</evidence>
<dbReference type="Gene3D" id="3.40.1810.10">
    <property type="entry name" value="Transcription factor, MADS-box"/>
    <property type="match status" value="1"/>
</dbReference>
<dbReference type="GO" id="GO:0000978">
    <property type="term" value="F:RNA polymerase II cis-regulatory region sequence-specific DNA binding"/>
    <property type="evidence" value="ECO:0007669"/>
    <property type="project" value="TreeGrafter"/>
</dbReference>
<gene>
    <name evidence="8" type="ORF">CJ030_MR2G004061</name>
</gene>
<keyword evidence="6" id="KW-0175">Coiled coil</keyword>
<feature type="domain" description="MADS-box" evidence="7">
    <location>
        <begin position="8"/>
        <end position="68"/>
    </location>
</feature>
<dbReference type="PRINTS" id="PR00404">
    <property type="entry name" value="MADSDOMAIN"/>
</dbReference>
<keyword evidence="3" id="KW-0238">DNA-binding</keyword>
<dbReference type="AlphaFoldDB" id="A0A6A1W822"/>
<dbReference type="PANTHER" id="PTHR11945">
    <property type="entry name" value="MADS BOX PROTEIN"/>
    <property type="match status" value="1"/>
</dbReference>
<organism evidence="8 9">
    <name type="scientific">Morella rubra</name>
    <name type="common">Chinese bayberry</name>
    <dbReference type="NCBI Taxonomy" id="262757"/>
    <lineage>
        <taxon>Eukaryota</taxon>
        <taxon>Viridiplantae</taxon>
        <taxon>Streptophyta</taxon>
        <taxon>Embryophyta</taxon>
        <taxon>Tracheophyta</taxon>
        <taxon>Spermatophyta</taxon>
        <taxon>Magnoliopsida</taxon>
        <taxon>eudicotyledons</taxon>
        <taxon>Gunneridae</taxon>
        <taxon>Pentapetalae</taxon>
        <taxon>rosids</taxon>
        <taxon>fabids</taxon>
        <taxon>Fagales</taxon>
        <taxon>Myricaceae</taxon>
        <taxon>Morella</taxon>
    </lineage>
</organism>
<dbReference type="GO" id="GO:0000981">
    <property type="term" value="F:DNA-binding transcription factor activity, RNA polymerase II-specific"/>
    <property type="evidence" value="ECO:0007669"/>
    <property type="project" value="TreeGrafter"/>
</dbReference>
<evidence type="ECO:0000313" key="9">
    <source>
        <dbReference type="Proteomes" id="UP000516437"/>
    </source>
</evidence>